<feature type="compositionally biased region" description="Polar residues" evidence="5">
    <location>
        <begin position="12"/>
        <end position="22"/>
    </location>
</feature>
<dbReference type="FunCoup" id="A0A2I4H5P8">
    <property type="interactions" value="1983"/>
</dbReference>
<dbReference type="PANTHER" id="PTHR14577">
    <property type="entry name" value="NUCLEOLAR PROTEIN 12"/>
    <property type="match status" value="1"/>
</dbReference>
<evidence type="ECO:0000256" key="2">
    <source>
        <dbReference type="ARBA" id="ARBA00007175"/>
    </source>
</evidence>
<feature type="region of interest" description="Disordered" evidence="5">
    <location>
        <begin position="68"/>
        <end position="148"/>
    </location>
</feature>
<dbReference type="KEGG" id="jre:109013734"/>
<feature type="compositionally biased region" description="Basic residues" evidence="5">
    <location>
        <begin position="69"/>
        <end position="79"/>
    </location>
</feature>
<protein>
    <submittedName>
        <fullName evidence="7">Ribosomal RNA-processing protein 17-like</fullName>
    </submittedName>
</protein>
<dbReference type="RefSeq" id="XP_018851471.2">
    <property type="nucleotide sequence ID" value="XM_018995926.2"/>
</dbReference>
<comment type="subcellular location">
    <subcellularLocation>
        <location evidence="1">Nucleus</location>
        <location evidence="1">Nucleolus</location>
    </subcellularLocation>
</comment>
<evidence type="ECO:0000256" key="1">
    <source>
        <dbReference type="ARBA" id="ARBA00004604"/>
    </source>
</evidence>
<evidence type="ECO:0000256" key="5">
    <source>
        <dbReference type="SAM" id="MobiDB-lite"/>
    </source>
</evidence>
<feature type="region of interest" description="Disordered" evidence="5">
    <location>
        <begin position="1"/>
        <end position="25"/>
    </location>
</feature>
<evidence type="ECO:0000313" key="6">
    <source>
        <dbReference type="Proteomes" id="UP000235220"/>
    </source>
</evidence>
<comment type="similarity">
    <text evidence="2">Belongs to the RRP17 family.</text>
</comment>
<keyword evidence="6" id="KW-1185">Reference proteome</keyword>
<dbReference type="GeneID" id="109013734"/>
<accession>A0A2I4H5P8</accession>
<dbReference type="STRING" id="51240.A0A2I4H5P8"/>
<feature type="region of interest" description="Disordered" evidence="5">
    <location>
        <begin position="175"/>
        <end position="224"/>
    </location>
</feature>
<sequence length="224" mass="25552">MPTYNRWEQEQPKGTTTASSETAMGEEIEEEAVQLGRPRGRHIKKRALKNKALAVSFNEKDLKDYVSGFHKRKKKRRKEAQKQQGEADRRKRIEQRKKRKFEKELALHGGVPPVTGSTPNASDDFREVEEDDQPIASISGTTTYDNGNMKVTVTTSEISHQQEIPPIDKTLAAAVPQSTEAGRKHNVPLSKKKTFKRVGKQKSRPKPQNKRDRKKGKKKNKKTR</sequence>
<feature type="compositionally biased region" description="Basic residues" evidence="5">
    <location>
        <begin position="184"/>
        <end position="224"/>
    </location>
</feature>
<dbReference type="AlphaFoldDB" id="A0A2I4H5P8"/>
<proteinExistence type="inferred from homology"/>
<evidence type="ECO:0000256" key="4">
    <source>
        <dbReference type="ARBA" id="ARBA00023242"/>
    </source>
</evidence>
<keyword evidence="3" id="KW-0175">Coiled coil</keyword>
<reference evidence="7" key="1">
    <citation type="submission" date="2025-08" db="UniProtKB">
        <authorList>
            <consortium name="RefSeq"/>
        </authorList>
    </citation>
    <scope>IDENTIFICATION</scope>
    <source>
        <tissue evidence="7">Leaves</tissue>
    </source>
</reference>
<dbReference type="Proteomes" id="UP000235220">
    <property type="component" value="Chromosome 3"/>
</dbReference>
<keyword evidence="4" id="KW-0539">Nucleus</keyword>
<dbReference type="InterPro" id="IPR019186">
    <property type="entry name" value="Nucleolar_protein_12"/>
</dbReference>
<dbReference type="PANTHER" id="PTHR14577:SF0">
    <property type="entry name" value="NUCLEOLAR PROTEIN 12"/>
    <property type="match status" value="1"/>
</dbReference>
<dbReference type="GO" id="GO:0005730">
    <property type="term" value="C:nucleolus"/>
    <property type="evidence" value="ECO:0000318"/>
    <property type="project" value="GO_Central"/>
</dbReference>
<evidence type="ECO:0000313" key="7">
    <source>
        <dbReference type="RefSeq" id="XP_018851471.2"/>
    </source>
</evidence>
<dbReference type="Gramene" id="Jr03_19080_p1">
    <property type="protein sequence ID" value="cds.Jr03_19080_p1"/>
    <property type="gene ID" value="Jr03_19080"/>
</dbReference>
<feature type="compositionally biased region" description="Polar residues" evidence="5">
    <location>
        <begin position="136"/>
        <end position="148"/>
    </location>
</feature>
<gene>
    <name evidence="7" type="primary">LOC109013734</name>
</gene>
<organism evidence="6 7">
    <name type="scientific">Juglans regia</name>
    <name type="common">English walnut</name>
    <dbReference type="NCBI Taxonomy" id="51240"/>
    <lineage>
        <taxon>Eukaryota</taxon>
        <taxon>Viridiplantae</taxon>
        <taxon>Streptophyta</taxon>
        <taxon>Embryophyta</taxon>
        <taxon>Tracheophyta</taxon>
        <taxon>Spermatophyta</taxon>
        <taxon>Magnoliopsida</taxon>
        <taxon>eudicotyledons</taxon>
        <taxon>Gunneridae</taxon>
        <taxon>Pentapetalae</taxon>
        <taxon>rosids</taxon>
        <taxon>fabids</taxon>
        <taxon>Fagales</taxon>
        <taxon>Juglandaceae</taxon>
        <taxon>Juglans</taxon>
    </lineage>
</organism>
<dbReference type="GO" id="GO:0019843">
    <property type="term" value="F:rRNA binding"/>
    <property type="evidence" value="ECO:0000318"/>
    <property type="project" value="GO_Central"/>
</dbReference>
<dbReference type="OrthoDB" id="551633at2759"/>
<name>A0A2I4H5P8_JUGRE</name>
<evidence type="ECO:0000256" key="3">
    <source>
        <dbReference type="ARBA" id="ARBA00023054"/>
    </source>
</evidence>
<dbReference type="Pfam" id="PF09805">
    <property type="entry name" value="Nop25"/>
    <property type="match status" value="1"/>
</dbReference>